<dbReference type="PANTHER" id="PTHR11764:SF20">
    <property type="entry name" value="LANOSTEROL SYNTHASE"/>
    <property type="match status" value="1"/>
</dbReference>
<name>G0XS44_PRODI</name>
<gene>
    <name evidence="4" type="primary">terB</name>
</gene>
<evidence type="ECO:0000256" key="1">
    <source>
        <dbReference type="ARBA" id="ARBA00004999"/>
    </source>
</evidence>
<dbReference type="InterPro" id="IPR032697">
    <property type="entry name" value="SQ_cyclase_N"/>
</dbReference>
<proteinExistence type="inferred from homology"/>
<organism evidence="4">
    <name type="scientific">Prochloron didemni P2-Fiji</name>
    <dbReference type="NCBI Taxonomy" id="910454"/>
    <lineage>
        <taxon>Bacteria</taxon>
        <taxon>Bacillati</taxon>
        <taxon>Cyanobacteriota</taxon>
        <taxon>Cyanophyceae</taxon>
        <taxon>Oscillatoriophycideae</taxon>
        <taxon>Chroococcales</taxon>
        <taxon>Prochloraceae</taxon>
        <taxon>Prochloron</taxon>
    </lineage>
</organism>
<dbReference type="SUPFAM" id="SSF48239">
    <property type="entry name" value="Terpenoid cyclases/Protein prenyltransferases"/>
    <property type="match status" value="1"/>
</dbReference>
<dbReference type="InterPro" id="IPR008930">
    <property type="entry name" value="Terpenoid_cyclase/PrenylTrfase"/>
</dbReference>
<reference evidence="4" key="1">
    <citation type="journal article" date="2011" name="PLoS ONE">
        <title>Variation in tropical reef symbiont metagenomes defined by secondary metabolism.</title>
        <authorList>
            <person name="Donia M.S."/>
            <person name="Fricke W.F."/>
            <person name="Ravel J."/>
            <person name="Schmidt E.W."/>
        </authorList>
    </citation>
    <scope>NUCLEOTIDE SEQUENCE</scope>
</reference>
<sequence length="219" mass="25304">MSIKSDRAKFQQSMFDENDILNTHDVLDAGIRFLLSNQAADGSWEGEVIWCPVLTAQYTIMCYIVGLCIHKKRREAILRQFQSTRLPNGLWGLHEKAEPSLFVTTLVYVSSRILGIGKDEELLINAFEFIRNLGGVTSIPSWGKFWLSMLNLYKWNGCNPVLPETWALPKCFFSTLRTIIAIPEQSIWVWHISMVKNFKFQFLLSSKLYVLSYMRLNIN</sequence>
<comment type="pathway">
    <text evidence="1">Secondary metabolite biosynthesis; hopanoid biosynthesis.</text>
</comment>
<dbReference type="EMBL" id="HQ407368">
    <property type="protein sequence ID" value="AEH57212.1"/>
    <property type="molecule type" value="Genomic_DNA"/>
</dbReference>
<protein>
    <submittedName>
        <fullName evidence="4">Lanosterol synthase</fullName>
    </submittedName>
</protein>
<feature type="domain" description="Squalene cyclase N-terminal" evidence="3">
    <location>
        <begin position="32"/>
        <end position="178"/>
    </location>
</feature>
<accession>G0XS44</accession>
<evidence type="ECO:0000256" key="2">
    <source>
        <dbReference type="ARBA" id="ARBA00009755"/>
    </source>
</evidence>
<evidence type="ECO:0000313" key="4">
    <source>
        <dbReference type="EMBL" id="AEH57212.1"/>
    </source>
</evidence>
<dbReference type="PANTHER" id="PTHR11764">
    <property type="entry name" value="TERPENE CYCLASE/MUTASE FAMILY MEMBER"/>
    <property type="match status" value="1"/>
</dbReference>
<dbReference type="GO" id="GO:0016104">
    <property type="term" value="P:triterpenoid biosynthetic process"/>
    <property type="evidence" value="ECO:0007669"/>
    <property type="project" value="InterPro"/>
</dbReference>
<dbReference type="AlphaFoldDB" id="G0XS44"/>
<comment type="similarity">
    <text evidence="2">Belongs to the terpene cyclase/mutase family.</text>
</comment>
<dbReference type="GO" id="GO:0016866">
    <property type="term" value="F:intramolecular transferase activity"/>
    <property type="evidence" value="ECO:0007669"/>
    <property type="project" value="InterPro"/>
</dbReference>
<dbReference type="InterPro" id="IPR018333">
    <property type="entry name" value="Squalene_cyclase"/>
</dbReference>
<dbReference type="UniPathway" id="UPA00337"/>
<evidence type="ECO:0000259" key="3">
    <source>
        <dbReference type="Pfam" id="PF13249"/>
    </source>
</evidence>
<dbReference type="Gene3D" id="1.50.10.20">
    <property type="match status" value="1"/>
</dbReference>
<dbReference type="GO" id="GO:0005811">
    <property type="term" value="C:lipid droplet"/>
    <property type="evidence" value="ECO:0007669"/>
    <property type="project" value="InterPro"/>
</dbReference>
<dbReference type="Pfam" id="PF13249">
    <property type="entry name" value="SQHop_cyclase_N"/>
    <property type="match status" value="1"/>
</dbReference>